<organism evidence="1">
    <name type="scientific">marine sediment metagenome</name>
    <dbReference type="NCBI Taxonomy" id="412755"/>
    <lineage>
        <taxon>unclassified sequences</taxon>
        <taxon>metagenomes</taxon>
        <taxon>ecological metagenomes</taxon>
    </lineage>
</organism>
<gene>
    <name evidence="1" type="ORF">S12H4_38783</name>
</gene>
<dbReference type="EMBL" id="BARW01023373">
    <property type="protein sequence ID" value="GAI94947.1"/>
    <property type="molecule type" value="Genomic_DNA"/>
</dbReference>
<proteinExistence type="predicted"/>
<dbReference type="InterPro" id="IPR011990">
    <property type="entry name" value="TPR-like_helical_dom_sf"/>
</dbReference>
<sequence length="265" mass="30931">VEYKLLGNPPSNFEEINSIELYQRALEQYSTYKFSEAINLFIESMKIFNKFKQRKIVILILLHLSRIAKILNQPKKTLEYLENGLELCKSGNIPLGLIIKLHKKLGKTYLLFNQLNKAKTHFHIIINFLESNVTDINDQVILADTYLSLAKINLKEENLSEVKLRFNKALNISKGSLKIQLKYFYERAKYNKKTEKMAYAIKLLKQALNLPGLDENTIQQHKKQILKINKLLAKIFIYFRKDAKNAHLVLDNMKKLLTSDTLFNL</sequence>
<dbReference type="SUPFAM" id="SSF48452">
    <property type="entry name" value="TPR-like"/>
    <property type="match status" value="1"/>
</dbReference>
<reference evidence="1" key="1">
    <citation type="journal article" date="2014" name="Front. Microbiol.">
        <title>High frequency of phylogenetically diverse reductive dehalogenase-homologous genes in deep subseafloor sedimentary metagenomes.</title>
        <authorList>
            <person name="Kawai M."/>
            <person name="Futagami T."/>
            <person name="Toyoda A."/>
            <person name="Takaki Y."/>
            <person name="Nishi S."/>
            <person name="Hori S."/>
            <person name="Arai W."/>
            <person name="Tsubouchi T."/>
            <person name="Morono Y."/>
            <person name="Uchiyama I."/>
            <person name="Ito T."/>
            <person name="Fujiyama A."/>
            <person name="Inagaki F."/>
            <person name="Takami H."/>
        </authorList>
    </citation>
    <scope>NUCLEOTIDE SEQUENCE</scope>
    <source>
        <strain evidence="1">Expedition CK06-06</strain>
    </source>
</reference>
<feature type="non-terminal residue" evidence="1">
    <location>
        <position position="1"/>
    </location>
</feature>
<name>X1SPH0_9ZZZZ</name>
<dbReference type="SMART" id="SM00028">
    <property type="entry name" value="TPR"/>
    <property type="match status" value="5"/>
</dbReference>
<evidence type="ECO:0008006" key="2">
    <source>
        <dbReference type="Google" id="ProtNLM"/>
    </source>
</evidence>
<comment type="caution">
    <text evidence="1">The sequence shown here is derived from an EMBL/GenBank/DDBJ whole genome shotgun (WGS) entry which is preliminary data.</text>
</comment>
<feature type="non-terminal residue" evidence="1">
    <location>
        <position position="265"/>
    </location>
</feature>
<accession>X1SPH0</accession>
<protein>
    <recommendedName>
        <fullName evidence="2">MalT-like TPR region domain-containing protein</fullName>
    </recommendedName>
</protein>
<dbReference type="AlphaFoldDB" id="X1SPH0"/>
<evidence type="ECO:0000313" key="1">
    <source>
        <dbReference type="EMBL" id="GAI94947.1"/>
    </source>
</evidence>
<dbReference type="Gene3D" id="1.25.40.10">
    <property type="entry name" value="Tetratricopeptide repeat domain"/>
    <property type="match status" value="1"/>
</dbReference>
<dbReference type="InterPro" id="IPR019734">
    <property type="entry name" value="TPR_rpt"/>
</dbReference>